<keyword evidence="2" id="KW-1185">Reference proteome</keyword>
<name>D6YVX9_WADCW</name>
<gene>
    <name evidence="1" type="ordered locus">wcw_0929</name>
</gene>
<dbReference type="eggNOG" id="ENOG502ZKGR">
    <property type="taxonomic scope" value="Bacteria"/>
</dbReference>
<organism evidence="1 2">
    <name type="scientific">Waddlia chondrophila (strain ATCC VR-1470 / WSU 86-1044)</name>
    <dbReference type="NCBI Taxonomy" id="716544"/>
    <lineage>
        <taxon>Bacteria</taxon>
        <taxon>Pseudomonadati</taxon>
        <taxon>Chlamydiota</taxon>
        <taxon>Chlamydiia</taxon>
        <taxon>Parachlamydiales</taxon>
        <taxon>Waddliaceae</taxon>
        <taxon>Waddlia</taxon>
    </lineage>
</organism>
<reference evidence="1 2" key="1">
    <citation type="journal article" date="2010" name="PLoS ONE">
        <title>The Waddlia genome: a window into chlamydial biology.</title>
        <authorList>
            <person name="Bertelli C."/>
            <person name="Collyn F."/>
            <person name="Croxatto A."/>
            <person name="Ruckert C."/>
            <person name="Polkinghorne A."/>
            <person name="Kebbi-Beghdadi C."/>
            <person name="Goesmann A."/>
            <person name="Vaughan L."/>
            <person name="Greub G."/>
        </authorList>
    </citation>
    <scope>NUCLEOTIDE SEQUENCE [LARGE SCALE GENOMIC DNA]</scope>
    <source>
        <strain evidence="2">ATCC VR-1470 / WSU 86-1044</strain>
    </source>
</reference>
<accession>D6YVX9</accession>
<dbReference type="AlphaFoldDB" id="D6YVX9"/>
<dbReference type="Proteomes" id="UP000001505">
    <property type="component" value="Chromosome"/>
</dbReference>
<dbReference type="STRING" id="716544.wcw_0929"/>
<sequence>MSKVLTFELDEKNELLEIHGNVEGLIFLRDKITNLIEMEKNKHIHLMIPSWGGEELSEKKQSEQNTLVPHVKIFKW</sequence>
<evidence type="ECO:0000313" key="2">
    <source>
        <dbReference type="Proteomes" id="UP000001505"/>
    </source>
</evidence>
<dbReference type="KEGG" id="wch:wcw_0929"/>
<dbReference type="HOGENOM" id="CLU_184310_0_0_0"/>
<proteinExistence type="predicted"/>
<dbReference type="Pfam" id="PF15566">
    <property type="entry name" value="Imm32"/>
    <property type="match status" value="1"/>
</dbReference>
<evidence type="ECO:0000313" key="1">
    <source>
        <dbReference type="EMBL" id="ADI38290.1"/>
    </source>
</evidence>
<dbReference type="EMBL" id="CP001928">
    <property type="protein sequence ID" value="ADI38290.1"/>
    <property type="molecule type" value="Genomic_DNA"/>
</dbReference>
<dbReference type="RefSeq" id="WP_013182004.1">
    <property type="nucleotide sequence ID" value="NC_014225.1"/>
</dbReference>
<dbReference type="InterPro" id="IPR029083">
    <property type="entry name" value="Imm32"/>
</dbReference>
<protein>
    <submittedName>
        <fullName evidence="1">Uncharacterized protein</fullName>
    </submittedName>
</protein>
<dbReference type="OrthoDB" id="3035695at2"/>